<feature type="transmembrane region" description="Helical" evidence="1">
    <location>
        <begin position="39"/>
        <end position="59"/>
    </location>
</feature>
<keyword evidence="1" id="KW-1133">Transmembrane helix</keyword>
<organism evidence="2 3">
    <name type="scientific">Thalassospira xiamenensis</name>
    <dbReference type="NCBI Taxonomy" id="220697"/>
    <lineage>
        <taxon>Bacteria</taxon>
        <taxon>Pseudomonadati</taxon>
        <taxon>Pseudomonadota</taxon>
        <taxon>Alphaproteobacteria</taxon>
        <taxon>Rhodospirillales</taxon>
        <taxon>Thalassospiraceae</taxon>
        <taxon>Thalassospira</taxon>
    </lineage>
</organism>
<evidence type="ECO:0000256" key="1">
    <source>
        <dbReference type="SAM" id="Phobius"/>
    </source>
</evidence>
<reference evidence="2 3" key="1">
    <citation type="submission" date="2017-08" db="EMBL/GenBank/DDBJ databases">
        <authorList>
            <person name="de Groot N.N."/>
        </authorList>
    </citation>
    <scope>NUCLEOTIDE SEQUENCE [LARGE SCALE GENOMIC DNA]</scope>
    <source>
        <strain evidence="2 3">USBA 78</strain>
    </source>
</reference>
<gene>
    <name evidence="2" type="ORF">SAMN05428964_1137</name>
</gene>
<proteinExistence type="predicted"/>
<name>A0A285TZM3_9PROT</name>
<feature type="transmembrane region" description="Helical" evidence="1">
    <location>
        <begin position="12"/>
        <end position="33"/>
    </location>
</feature>
<dbReference type="AlphaFoldDB" id="A0A285TZM3"/>
<feature type="transmembrane region" description="Helical" evidence="1">
    <location>
        <begin position="198"/>
        <end position="217"/>
    </location>
</feature>
<dbReference type="Proteomes" id="UP000219068">
    <property type="component" value="Unassembled WGS sequence"/>
</dbReference>
<keyword evidence="1" id="KW-0812">Transmembrane</keyword>
<sequence>MLEKVFDPYSLGARIRPALLALLPLIVFTYLAFPKMYELLAALAGAAVSFGFVTALGHYCRARGRAVEKVLIRRWGGLPTTQLLRHRDSEIDATTKSRYHGFLSRNVPGWVAPTPEQEAQNPEDADARYQSAIKWLLEHTRDTKRFSMLFSENVSYGFRRNALGIKWFAVCCAITPLILVCTELFVPSVSFLSSDSLSYGFSAVISLILLLWWICVVSDNWVKDAGIAYATRLLAACEEDTLRRKPA</sequence>
<keyword evidence="1" id="KW-0472">Membrane</keyword>
<protein>
    <submittedName>
        <fullName evidence="2">Uncharacterized protein</fullName>
    </submittedName>
</protein>
<evidence type="ECO:0000313" key="3">
    <source>
        <dbReference type="Proteomes" id="UP000219068"/>
    </source>
</evidence>
<dbReference type="RefSeq" id="WP_097053794.1">
    <property type="nucleotide sequence ID" value="NZ_OBMM01000013.1"/>
</dbReference>
<dbReference type="EMBL" id="OBMM01000013">
    <property type="protein sequence ID" value="SOC31090.1"/>
    <property type="molecule type" value="Genomic_DNA"/>
</dbReference>
<evidence type="ECO:0000313" key="2">
    <source>
        <dbReference type="EMBL" id="SOC31090.1"/>
    </source>
</evidence>
<accession>A0A285TZM3</accession>
<feature type="transmembrane region" description="Helical" evidence="1">
    <location>
        <begin position="167"/>
        <end position="186"/>
    </location>
</feature>